<dbReference type="InterPro" id="IPR036962">
    <property type="entry name" value="Glyco_hydro_3_N_sf"/>
</dbReference>
<proteinExistence type="predicted"/>
<dbReference type="Pfam" id="PF01915">
    <property type="entry name" value="Glyco_hydro_3_C"/>
    <property type="match status" value="1"/>
</dbReference>
<dbReference type="EMBL" id="JACGWJ010000019">
    <property type="protein sequence ID" value="KAL0344890.1"/>
    <property type="molecule type" value="Genomic_DNA"/>
</dbReference>
<dbReference type="InterPro" id="IPR036881">
    <property type="entry name" value="Glyco_hydro_3_C_sf"/>
</dbReference>
<reference evidence="6" key="2">
    <citation type="journal article" date="2024" name="Plant">
        <title>Genomic evolution and insights into agronomic trait innovations of Sesamum species.</title>
        <authorList>
            <person name="Miao H."/>
            <person name="Wang L."/>
            <person name="Qu L."/>
            <person name="Liu H."/>
            <person name="Sun Y."/>
            <person name="Le M."/>
            <person name="Wang Q."/>
            <person name="Wei S."/>
            <person name="Zheng Y."/>
            <person name="Lin W."/>
            <person name="Duan Y."/>
            <person name="Cao H."/>
            <person name="Xiong S."/>
            <person name="Wang X."/>
            <person name="Wei L."/>
            <person name="Li C."/>
            <person name="Ma Q."/>
            <person name="Ju M."/>
            <person name="Zhao R."/>
            <person name="Li G."/>
            <person name="Mu C."/>
            <person name="Tian Q."/>
            <person name="Mei H."/>
            <person name="Zhang T."/>
            <person name="Gao T."/>
            <person name="Zhang H."/>
        </authorList>
    </citation>
    <scope>NUCLEOTIDE SEQUENCE</scope>
    <source>
        <strain evidence="6">G02</strain>
    </source>
</reference>
<keyword evidence="3" id="KW-0732">Signal</keyword>
<evidence type="ECO:0000256" key="3">
    <source>
        <dbReference type="SAM" id="SignalP"/>
    </source>
</evidence>
<evidence type="ECO:0000259" key="4">
    <source>
        <dbReference type="Pfam" id="PF00933"/>
    </source>
</evidence>
<dbReference type="PRINTS" id="PR00133">
    <property type="entry name" value="GLHYDRLASE3"/>
</dbReference>
<dbReference type="SUPFAM" id="SSF52279">
    <property type="entry name" value="Beta-D-glucan exohydrolase, C-terminal domain"/>
    <property type="match status" value="1"/>
</dbReference>
<dbReference type="GO" id="GO:0009251">
    <property type="term" value="P:glucan catabolic process"/>
    <property type="evidence" value="ECO:0007669"/>
    <property type="project" value="TreeGrafter"/>
</dbReference>
<dbReference type="Gene3D" id="3.40.50.1700">
    <property type="entry name" value="Glycoside hydrolase family 3 C-terminal domain"/>
    <property type="match status" value="2"/>
</dbReference>
<feature type="domain" description="Glycoside hydrolase family 3 C-terminal" evidence="5">
    <location>
        <begin position="494"/>
        <end position="562"/>
    </location>
</feature>
<name>A0AAW2NPR6_SESRA</name>
<dbReference type="InterPro" id="IPR017853">
    <property type="entry name" value="GH"/>
</dbReference>
<sequence>MAPRTPLLLIGGILVLWCWTAIANAEEYMLYKDPKQPIAARIIDLMKRMTLEEKIGQMTQIERTVAKHDVMTKYFIGSVLSGGGSVPAKHAPPEKWVDMVNKIQKSALSTRLGIPMIYGIDAVHGNNNAYKATIFPHNIGLGATRQACRDPRWGRCFESYSEDQSIIKSMTELIPGLQGDRPANVQKGVPYVAGQQYVAACAKHYVGDGGTVKGINENNTIATWGQLLRLHMPAYYDSVIKGVSTIMISYSSWNGKKMHANRDLITGFLKKTQRFRGFVISDWQAIDRITSPEHANYTYSIETSINAGLDMIMVPYNYTEFIDGLTFLVKNNFIPMGRIDDAVKRILRVKFAMGLFEHPLADYSMAKYLGHPAHREIAREAVRKSLVLLKNGKSADQPMLPLPKKAEKILVAGTHANDIGNQCGGWLLNGTERVAISHLQLLVCNCCGRRSAILRNIWRQPKLDTSGSRPEHYQKRLRLNEMRCCSGHRPAGRVEPYLAQVDALVAAWLPGSEGQGVADVLFGDYGFTGKLPITWFKNVKQLPMNFGDKHYDPLFPLGYGLTTNPVKAN</sequence>
<dbReference type="InterPro" id="IPR051915">
    <property type="entry name" value="Cellulose_Degrad_GH3"/>
</dbReference>
<feature type="domain" description="Glycoside hydrolase family 3 N-terminal" evidence="4">
    <location>
        <begin position="50"/>
        <end position="146"/>
    </location>
</feature>
<dbReference type="Gene3D" id="3.20.20.300">
    <property type="entry name" value="Glycoside hydrolase, family 3, N-terminal domain"/>
    <property type="match status" value="2"/>
</dbReference>
<feature type="signal peptide" evidence="3">
    <location>
        <begin position="1"/>
        <end position="25"/>
    </location>
</feature>
<evidence type="ECO:0000313" key="6">
    <source>
        <dbReference type="EMBL" id="KAL0344890.1"/>
    </source>
</evidence>
<keyword evidence="2" id="KW-0326">Glycosidase</keyword>
<dbReference type="AlphaFoldDB" id="A0AAW2NPR6"/>
<dbReference type="PANTHER" id="PTHR30620:SF91">
    <property type="entry name" value="BETA-GLUCOSIDASE"/>
    <property type="match status" value="1"/>
</dbReference>
<reference evidence="6" key="1">
    <citation type="submission" date="2020-06" db="EMBL/GenBank/DDBJ databases">
        <authorList>
            <person name="Li T."/>
            <person name="Hu X."/>
            <person name="Zhang T."/>
            <person name="Song X."/>
            <person name="Zhang H."/>
            <person name="Dai N."/>
            <person name="Sheng W."/>
            <person name="Hou X."/>
            <person name="Wei L."/>
        </authorList>
    </citation>
    <scope>NUCLEOTIDE SEQUENCE</scope>
    <source>
        <strain evidence="6">G02</strain>
        <tissue evidence="6">Leaf</tissue>
    </source>
</reference>
<dbReference type="InterPro" id="IPR002772">
    <property type="entry name" value="Glyco_hydro_3_C"/>
</dbReference>
<accession>A0AAW2NPR6</accession>
<comment type="caution">
    <text evidence="6">The sequence shown here is derived from an EMBL/GenBank/DDBJ whole genome shotgun (WGS) entry which is preliminary data.</text>
</comment>
<evidence type="ECO:0000256" key="2">
    <source>
        <dbReference type="ARBA" id="ARBA00023295"/>
    </source>
</evidence>
<dbReference type="GO" id="GO:0008422">
    <property type="term" value="F:beta-glucosidase activity"/>
    <property type="evidence" value="ECO:0007669"/>
    <property type="project" value="TreeGrafter"/>
</dbReference>
<dbReference type="PANTHER" id="PTHR30620">
    <property type="entry name" value="PERIPLASMIC BETA-GLUCOSIDASE-RELATED"/>
    <property type="match status" value="1"/>
</dbReference>
<dbReference type="Pfam" id="PF00933">
    <property type="entry name" value="Glyco_hydro_3"/>
    <property type="match status" value="2"/>
</dbReference>
<dbReference type="SUPFAM" id="SSF51445">
    <property type="entry name" value="(Trans)glycosidases"/>
    <property type="match status" value="1"/>
</dbReference>
<evidence type="ECO:0000256" key="1">
    <source>
        <dbReference type="ARBA" id="ARBA00022801"/>
    </source>
</evidence>
<gene>
    <name evidence="6" type="ORF">Sradi_4320300</name>
</gene>
<evidence type="ECO:0000259" key="5">
    <source>
        <dbReference type="Pfam" id="PF01915"/>
    </source>
</evidence>
<feature type="domain" description="Glycoside hydrolase family 3 N-terminal" evidence="4">
    <location>
        <begin position="149"/>
        <end position="349"/>
    </location>
</feature>
<organism evidence="6">
    <name type="scientific">Sesamum radiatum</name>
    <name type="common">Black benniseed</name>
    <dbReference type="NCBI Taxonomy" id="300843"/>
    <lineage>
        <taxon>Eukaryota</taxon>
        <taxon>Viridiplantae</taxon>
        <taxon>Streptophyta</taxon>
        <taxon>Embryophyta</taxon>
        <taxon>Tracheophyta</taxon>
        <taxon>Spermatophyta</taxon>
        <taxon>Magnoliopsida</taxon>
        <taxon>eudicotyledons</taxon>
        <taxon>Gunneridae</taxon>
        <taxon>Pentapetalae</taxon>
        <taxon>asterids</taxon>
        <taxon>lamiids</taxon>
        <taxon>Lamiales</taxon>
        <taxon>Pedaliaceae</taxon>
        <taxon>Sesamum</taxon>
    </lineage>
</organism>
<dbReference type="InterPro" id="IPR001764">
    <property type="entry name" value="Glyco_hydro_3_N"/>
</dbReference>
<keyword evidence="1" id="KW-0378">Hydrolase</keyword>
<feature type="chain" id="PRO_5043576393" evidence="3">
    <location>
        <begin position="26"/>
        <end position="569"/>
    </location>
</feature>
<protein>
    <submittedName>
        <fullName evidence="6">Beta-glucosidase BoGH3B</fullName>
    </submittedName>
</protein>